<keyword evidence="3" id="KW-1185">Reference proteome</keyword>
<gene>
    <name evidence="2" type="ORF">CKAN_02236400</name>
</gene>
<name>A0A3S3NJ08_9MAGN</name>
<protein>
    <submittedName>
        <fullName evidence="2">Uncharacterized protein</fullName>
    </submittedName>
</protein>
<dbReference type="Proteomes" id="UP000283530">
    <property type="component" value="Unassembled WGS sequence"/>
</dbReference>
<feature type="region of interest" description="Disordered" evidence="1">
    <location>
        <begin position="48"/>
        <end position="67"/>
    </location>
</feature>
<feature type="compositionally biased region" description="Polar residues" evidence="1">
    <location>
        <begin position="58"/>
        <end position="67"/>
    </location>
</feature>
<organism evidence="2 3">
    <name type="scientific">Cinnamomum micranthum f. kanehirae</name>
    <dbReference type="NCBI Taxonomy" id="337451"/>
    <lineage>
        <taxon>Eukaryota</taxon>
        <taxon>Viridiplantae</taxon>
        <taxon>Streptophyta</taxon>
        <taxon>Embryophyta</taxon>
        <taxon>Tracheophyta</taxon>
        <taxon>Spermatophyta</taxon>
        <taxon>Magnoliopsida</taxon>
        <taxon>Magnoliidae</taxon>
        <taxon>Laurales</taxon>
        <taxon>Lauraceae</taxon>
        <taxon>Cinnamomum</taxon>
    </lineage>
</organism>
<dbReference type="EMBL" id="QPKB01000010">
    <property type="protein sequence ID" value="RWR93129.1"/>
    <property type="molecule type" value="Genomic_DNA"/>
</dbReference>
<dbReference type="AlphaFoldDB" id="A0A3S3NJ08"/>
<evidence type="ECO:0000313" key="3">
    <source>
        <dbReference type="Proteomes" id="UP000283530"/>
    </source>
</evidence>
<evidence type="ECO:0000313" key="2">
    <source>
        <dbReference type="EMBL" id="RWR93129.1"/>
    </source>
</evidence>
<accession>A0A3S3NJ08</accession>
<comment type="caution">
    <text evidence="2">The sequence shown here is derived from an EMBL/GenBank/DDBJ whole genome shotgun (WGS) entry which is preliminary data.</text>
</comment>
<evidence type="ECO:0000256" key="1">
    <source>
        <dbReference type="SAM" id="MobiDB-lite"/>
    </source>
</evidence>
<proteinExistence type="predicted"/>
<reference evidence="2 3" key="1">
    <citation type="journal article" date="2019" name="Nat. Plants">
        <title>Stout camphor tree genome fills gaps in understanding of flowering plant genome evolution.</title>
        <authorList>
            <person name="Chaw S.M."/>
            <person name="Liu Y.C."/>
            <person name="Wu Y.W."/>
            <person name="Wang H.Y."/>
            <person name="Lin C.I."/>
            <person name="Wu C.S."/>
            <person name="Ke H.M."/>
            <person name="Chang L.Y."/>
            <person name="Hsu C.Y."/>
            <person name="Yang H.T."/>
            <person name="Sudianto E."/>
            <person name="Hsu M.H."/>
            <person name="Wu K.P."/>
            <person name="Wang L.N."/>
            <person name="Leebens-Mack J.H."/>
            <person name="Tsai I.J."/>
        </authorList>
    </citation>
    <scope>NUCLEOTIDE SEQUENCE [LARGE SCALE GENOMIC DNA]</scope>
    <source>
        <strain evidence="3">cv. Chaw 1501</strain>
        <tissue evidence="2">Young leaves</tissue>
    </source>
</reference>
<sequence>MGKPMCIFKRIGDMGATLVAPINLALILKISPFKIQARLRVFERTSSPASVTHRPIPTESNPAGQPSISAQSILSPSLVVERLNCGNFFKSEVNNTTEVSSSLPGTDSPSVRTLYKFSRIPDPGAKIAYSLNI</sequence>